<keyword evidence="2" id="KW-1185">Reference proteome</keyword>
<comment type="caution">
    <text evidence="1">The sequence shown here is derived from an EMBL/GenBank/DDBJ whole genome shotgun (WGS) entry which is preliminary data.</text>
</comment>
<gene>
    <name evidence="1" type="ORF">QFC21_001501</name>
</gene>
<name>A0ACC2W4W6_9TREE</name>
<evidence type="ECO:0000313" key="1">
    <source>
        <dbReference type="EMBL" id="KAJ9106355.1"/>
    </source>
</evidence>
<proteinExistence type="predicted"/>
<sequence>MTNRTGGEKRKRCAYDDGIRGSADHQSYIFAEPIISKTQYRLEPISTSINSLQQAVSPSAERESRDAWQSTSTPYRHPSAIPKRDIPVSLGLSTARQEYRSILLCNQGRQRESSTFSSRSSIVGKESLSKPKRKLTTGSGSSSTQYSPAPLDTAATIRSSSSSSLLPAHLRPSAVNDQDLLSAERYASSLRLLATWESIALKYADIDPEEDAEIDIATGRIVRGKEKVAQMPDRVIGGMSESDEEAKELRTSGNPAHVKVESDNCRQTITILPSNSDIAAQSSLPDEEESDESDLDELDTWDKDEMEIQIEALPLSHTTKPRSHRPWTADDDVDLQEFMRAEERRRARFGDIDEEDEGEQEEEEVSVSARVMDKEEAMSRRTVHASSPYFPPDCQAPLSKTKQYAVSPPLFFSESQRAHEGRSERASLKKCNQDTGFKAQAVEDEFEQLFATPSQLPDLDRCNPIFHETCSSSASTYISHTVEPASTYLRQSSPSSASSYLVFQHTSEANSSSERSSDRGYEHSRSPYTSPRLHEEDICESALLNSSPAERDDLEDVEDARDFADAKYAEPVKQVLYLEEKQNLNNDEGRYTPDYTIELVVEVPIRDYRAFEYTTDTFPTVSPAYEEPLDGDQSRLRRSSRRAAQGKSYALRKKRNGRPVERTQSMDEDPTSLSDDGDFLETDPSAKHASPFPAHGQVVLKNAQVDATAVGTSTLSDTDRSRSPSVVEGTPEPATPQSPPSLDLSSIFEYLLEHDRQATTSSPESGKIRIGDAAEDKDVIDHTTTPAVVEDGLDSFPAPPPPLCMSPVASVQPSALQSESPASDAEERFDHSYNLNMDDLAENGASQRIGLPTSLPADVPEATASTAESDATNIEDDEDILLLGATFEDETEVIWPEVKPDLSMADTVPPILSEDPTIGCEMSFRSVKGEKQELSTFTAPFRCSRIIDLTGDDICDDDEHDELDEW</sequence>
<reference evidence="1" key="1">
    <citation type="submission" date="2023-04" db="EMBL/GenBank/DDBJ databases">
        <title>Draft Genome sequencing of Naganishia species isolated from polar environments using Oxford Nanopore Technology.</title>
        <authorList>
            <person name="Leo P."/>
            <person name="Venkateswaran K."/>
        </authorList>
    </citation>
    <scope>NUCLEOTIDE SEQUENCE</scope>
    <source>
        <strain evidence="1">MNA-CCFEE 5423</strain>
    </source>
</reference>
<dbReference type="Proteomes" id="UP001227268">
    <property type="component" value="Unassembled WGS sequence"/>
</dbReference>
<evidence type="ECO:0000313" key="2">
    <source>
        <dbReference type="Proteomes" id="UP001227268"/>
    </source>
</evidence>
<accession>A0ACC2W4W6</accession>
<organism evidence="1 2">
    <name type="scientific">Naganishia friedmannii</name>
    <dbReference type="NCBI Taxonomy" id="89922"/>
    <lineage>
        <taxon>Eukaryota</taxon>
        <taxon>Fungi</taxon>
        <taxon>Dikarya</taxon>
        <taxon>Basidiomycota</taxon>
        <taxon>Agaricomycotina</taxon>
        <taxon>Tremellomycetes</taxon>
        <taxon>Filobasidiales</taxon>
        <taxon>Filobasidiaceae</taxon>
        <taxon>Naganishia</taxon>
    </lineage>
</organism>
<protein>
    <submittedName>
        <fullName evidence="1">Uncharacterized protein</fullName>
    </submittedName>
</protein>
<dbReference type="EMBL" id="JASBWT010000003">
    <property type="protein sequence ID" value="KAJ9106355.1"/>
    <property type="molecule type" value="Genomic_DNA"/>
</dbReference>